<evidence type="ECO:0000256" key="1">
    <source>
        <dbReference type="SAM" id="SignalP"/>
    </source>
</evidence>
<reference evidence="2 3" key="1">
    <citation type="submission" date="2021-02" db="EMBL/GenBank/DDBJ databases">
        <title>Bacillus sp. RD4P76, an endophyte from a halophyte.</title>
        <authorList>
            <person name="Sun J.-Q."/>
        </authorList>
    </citation>
    <scope>NUCLEOTIDE SEQUENCE [LARGE SCALE GENOMIC DNA]</scope>
    <source>
        <strain evidence="2 3">RD4P76</strain>
    </source>
</reference>
<evidence type="ECO:0000313" key="3">
    <source>
        <dbReference type="Proteomes" id="UP001518925"/>
    </source>
</evidence>
<dbReference type="RefSeq" id="WP_204202972.1">
    <property type="nucleotide sequence ID" value="NZ_JAFELM010000023.1"/>
</dbReference>
<dbReference type="Proteomes" id="UP001518925">
    <property type="component" value="Unassembled WGS sequence"/>
</dbReference>
<keyword evidence="1" id="KW-0732">Signal</keyword>
<gene>
    <name evidence="2" type="ORF">JR050_07885</name>
</gene>
<evidence type="ECO:0000313" key="2">
    <source>
        <dbReference type="EMBL" id="MBM6617598.1"/>
    </source>
</evidence>
<dbReference type="EMBL" id="JAFELM010000023">
    <property type="protein sequence ID" value="MBM6617598.1"/>
    <property type="molecule type" value="Genomic_DNA"/>
</dbReference>
<protein>
    <submittedName>
        <fullName evidence="2">Uncharacterized protein</fullName>
    </submittedName>
</protein>
<organism evidence="2 3">
    <name type="scientific">Bacillus suaedaesalsae</name>
    <dbReference type="NCBI Taxonomy" id="2810349"/>
    <lineage>
        <taxon>Bacteria</taxon>
        <taxon>Bacillati</taxon>
        <taxon>Bacillota</taxon>
        <taxon>Bacilli</taxon>
        <taxon>Bacillales</taxon>
        <taxon>Bacillaceae</taxon>
        <taxon>Bacillus</taxon>
    </lineage>
</organism>
<accession>A0ABS2DGL1</accession>
<name>A0ABS2DGL1_9BACI</name>
<feature type="signal peptide" evidence="1">
    <location>
        <begin position="1"/>
        <end position="22"/>
    </location>
</feature>
<feature type="chain" id="PRO_5045480798" evidence="1">
    <location>
        <begin position="23"/>
        <end position="276"/>
    </location>
</feature>
<proteinExistence type="predicted"/>
<comment type="caution">
    <text evidence="2">The sequence shown here is derived from an EMBL/GenBank/DDBJ whole genome shotgun (WGS) entry which is preliminary data.</text>
</comment>
<keyword evidence="3" id="KW-1185">Reference proteome</keyword>
<sequence>MKVIYTITFLICSFMFSNYVSAHSTPHISFDIELVEWDVANSLLPKYSTFTVIDMETGKNFRVQRRAGSHHTDVQPLTSEDTKIMKSIYGGKWSWKRRAILVQTGDFLIPASMHGMPHGAGALQNNFPGHFCIHFQGSKLHKTDEMDYSHKLMVLKAAGLLDEYVANLKATELVRVFVEGLNQHDLSILSLTTSTTKWEKNQKLNIFRKDIETIKIKTITLPHHTNELLVTDAVVEFSMYTKSKGKQKGTILLPLSRSSLIDSWEVLYEDAAFLLE</sequence>